<evidence type="ECO:0000256" key="11">
    <source>
        <dbReference type="SAM" id="Phobius"/>
    </source>
</evidence>
<feature type="compositionally biased region" description="Gly residues" evidence="10">
    <location>
        <begin position="330"/>
        <end position="351"/>
    </location>
</feature>
<evidence type="ECO:0000256" key="1">
    <source>
        <dbReference type="ARBA" id="ARBA00004533"/>
    </source>
</evidence>
<keyword evidence="6 11" id="KW-0812">Transmembrane</keyword>
<dbReference type="PANTHER" id="PTHR38831">
    <property type="entry name" value="TYPE II SECRETION SYSTEM PROTEIN K"/>
    <property type="match status" value="1"/>
</dbReference>
<keyword evidence="4" id="KW-1003">Cell membrane</keyword>
<dbReference type="GO" id="GO:0005886">
    <property type="term" value="C:plasma membrane"/>
    <property type="evidence" value="ECO:0007669"/>
    <property type="project" value="UniProtKB-SubCell"/>
</dbReference>
<evidence type="ECO:0000256" key="8">
    <source>
        <dbReference type="ARBA" id="ARBA00022989"/>
    </source>
</evidence>
<sequence length="392" mass="42575">MNTHRTAFYQDRQARQGGFVLLLVLVFLFLTSVVVVSLLESMTRNIRSAATASARDDLRLVAFSAMEVTLATLAEIKELDEGLYSPSQDWGNPIGYAPVTWPAGLDVSVTVTDETGKLPLDPPDRDTLHQLLDQLGVEFMQAEELIDAYLDWVDQDDLERLNGAEVDYYERLEPPRTPPNAKITSFEDFRYIKGFDEVFLDENGSPNALFKQFKESTSLRHGHPVNINTASGAIVGMLKENSGLNDHALSDLKYGLDRTPGTDDDGMIRSSDDLSSVGLGSNDGFGYESHVYQITIRVEQGEKQFQLTALVDDGSSGTENDGTNQESENGEGGGGNGGDIPSGEVGGGGKPSTGDSNSNEDASKSSSTETKVIYTNGEWRILKLTENGPEDG</sequence>
<feature type="transmembrane region" description="Helical" evidence="11">
    <location>
        <begin position="20"/>
        <end position="39"/>
    </location>
</feature>
<dbReference type="RefSeq" id="WP_189512956.1">
    <property type="nucleotide sequence ID" value="NZ_BMXG01000006.1"/>
</dbReference>
<feature type="region of interest" description="Disordered" evidence="10">
    <location>
        <begin position="312"/>
        <end position="392"/>
    </location>
</feature>
<keyword evidence="7" id="KW-0653">Protein transport</keyword>
<evidence type="ECO:0000256" key="4">
    <source>
        <dbReference type="ARBA" id="ARBA00022475"/>
    </source>
</evidence>
<evidence type="ECO:0000313" key="14">
    <source>
        <dbReference type="Proteomes" id="UP000642829"/>
    </source>
</evidence>
<accession>A0A8J3DG50</accession>
<reference evidence="13" key="2">
    <citation type="submission" date="2020-09" db="EMBL/GenBank/DDBJ databases">
        <authorList>
            <person name="Sun Q."/>
            <person name="Kim S."/>
        </authorList>
    </citation>
    <scope>NUCLEOTIDE SEQUENCE</scope>
    <source>
        <strain evidence="13">KCTC 12870</strain>
    </source>
</reference>
<evidence type="ECO:0000256" key="9">
    <source>
        <dbReference type="ARBA" id="ARBA00023136"/>
    </source>
</evidence>
<reference evidence="13" key="1">
    <citation type="journal article" date="2014" name="Int. J. Syst. Evol. Microbiol.">
        <title>Complete genome sequence of Corynebacterium casei LMG S-19264T (=DSM 44701T), isolated from a smear-ripened cheese.</title>
        <authorList>
            <consortium name="US DOE Joint Genome Institute (JGI-PGF)"/>
            <person name="Walter F."/>
            <person name="Albersmeier A."/>
            <person name="Kalinowski J."/>
            <person name="Ruckert C."/>
        </authorList>
    </citation>
    <scope>NUCLEOTIDE SEQUENCE</scope>
    <source>
        <strain evidence="13">KCTC 12870</strain>
    </source>
</reference>
<dbReference type="EMBL" id="BMXG01000006">
    <property type="protein sequence ID" value="GHB97769.1"/>
    <property type="molecule type" value="Genomic_DNA"/>
</dbReference>
<dbReference type="GO" id="GO:0009306">
    <property type="term" value="P:protein secretion"/>
    <property type="evidence" value="ECO:0007669"/>
    <property type="project" value="InterPro"/>
</dbReference>
<protein>
    <recommendedName>
        <fullName evidence="12">T2SS protein K first SAM-like domain-containing protein</fullName>
    </recommendedName>
</protein>
<evidence type="ECO:0000256" key="6">
    <source>
        <dbReference type="ARBA" id="ARBA00022692"/>
    </source>
</evidence>
<name>A0A8J3DG50_9BACT</name>
<evidence type="ECO:0000259" key="12">
    <source>
        <dbReference type="Pfam" id="PF21687"/>
    </source>
</evidence>
<evidence type="ECO:0000313" key="13">
    <source>
        <dbReference type="EMBL" id="GHB97769.1"/>
    </source>
</evidence>
<comment type="subcellular location">
    <subcellularLocation>
        <location evidence="1">Cell inner membrane</location>
    </subcellularLocation>
</comment>
<keyword evidence="5" id="KW-0997">Cell inner membrane</keyword>
<keyword evidence="9 11" id="KW-0472">Membrane</keyword>
<evidence type="ECO:0000256" key="2">
    <source>
        <dbReference type="ARBA" id="ARBA00007246"/>
    </source>
</evidence>
<feature type="compositionally biased region" description="Polar residues" evidence="10">
    <location>
        <begin position="315"/>
        <end position="327"/>
    </location>
</feature>
<dbReference type="SUPFAM" id="SSF158544">
    <property type="entry name" value="GspK insert domain-like"/>
    <property type="match status" value="1"/>
</dbReference>
<organism evidence="13 14">
    <name type="scientific">Cerasicoccus arenae</name>
    <dbReference type="NCBI Taxonomy" id="424488"/>
    <lineage>
        <taxon>Bacteria</taxon>
        <taxon>Pseudomonadati</taxon>
        <taxon>Verrucomicrobiota</taxon>
        <taxon>Opitutia</taxon>
        <taxon>Puniceicoccales</taxon>
        <taxon>Cerasicoccaceae</taxon>
        <taxon>Cerasicoccus</taxon>
    </lineage>
</organism>
<proteinExistence type="inferred from homology"/>
<dbReference type="InterPro" id="IPR005628">
    <property type="entry name" value="GspK"/>
</dbReference>
<evidence type="ECO:0000256" key="3">
    <source>
        <dbReference type="ARBA" id="ARBA00022448"/>
    </source>
</evidence>
<dbReference type="AlphaFoldDB" id="A0A8J3DG50"/>
<evidence type="ECO:0000256" key="5">
    <source>
        <dbReference type="ARBA" id="ARBA00022519"/>
    </source>
</evidence>
<evidence type="ECO:0000256" key="10">
    <source>
        <dbReference type="SAM" id="MobiDB-lite"/>
    </source>
</evidence>
<evidence type="ECO:0000256" key="7">
    <source>
        <dbReference type="ARBA" id="ARBA00022927"/>
    </source>
</evidence>
<comment type="similarity">
    <text evidence="2">Belongs to the GSP K family.</text>
</comment>
<keyword evidence="8 11" id="KW-1133">Transmembrane helix</keyword>
<feature type="compositionally biased region" description="Low complexity" evidence="10">
    <location>
        <begin position="355"/>
        <end position="367"/>
    </location>
</feature>
<dbReference type="Pfam" id="PF21687">
    <property type="entry name" value="T2SSK_1st"/>
    <property type="match status" value="1"/>
</dbReference>
<dbReference type="Gene3D" id="1.10.40.60">
    <property type="entry name" value="EpsJ-like"/>
    <property type="match status" value="1"/>
</dbReference>
<dbReference type="InterPro" id="IPR049031">
    <property type="entry name" value="T2SSK_SAM-like_1st"/>
</dbReference>
<dbReference type="InterPro" id="IPR038072">
    <property type="entry name" value="GspK_central_sf"/>
</dbReference>
<comment type="caution">
    <text evidence="13">The sequence shown here is derived from an EMBL/GenBank/DDBJ whole genome shotgun (WGS) entry which is preliminary data.</text>
</comment>
<keyword evidence="14" id="KW-1185">Reference proteome</keyword>
<feature type="domain" description="T2SS protein K first SAM-like" evidence="12">
    <location>
        <begin position="120"/>
        <end position="198"/>
    </location>
</feature>
<dbReference type="PANTHER" id="PTHR38831:SF2">
    <property type="entry name" value="TYPE II SECRETION SYSTEM PROTEIN K"/>
    <property type="match status" value="1"/>
</dbReference>
<dbReference type="Proteomes" id="UP000642829">
    <property type="component" value="Unassembled WGS sequence"/>
</dbReference>
<keyword evidence="3" id="KW-0813">Transport</keyword>
<gene>
    <name evidence="13" type="ORF">GCM10007047_12060</name>
</gene>